<dbReference type="GO" id="GO:0071555">
    <property type="term" value="P:cell wall organization"/>
    <property type="evidence" value="ECO:0007669"/>
    <property type="project" value="UniProtKB-KW"/>
</dbReference>
<accession>A0A2N2EAD3</accession>
<name>A0A2N2EAD3_9BACT</name>
<gene>
    <name evidence="5" type="ORF">CVU82_00645</name>
</gene>
<evidence type="ECO:0000259" key="4">
    <source>
        <dbReference type="Pfam" id="PF08245"/>
    </source>
</evidence>
<dbReference type="Pfam" id="PF02875">
    <property type="entry name" value="Mur_ligase_C"/>
    <property type="match status" value="1"/>
</dbReference>
<dbReference type="PANTHER" id="PTHR23135">
    <property type="entry name" value="MUR LIGASE FAMILY MEMBER"/>
    <property type="match status" value="1"/>
</dbReference>
<dbReference type="InterPro" id="IPR005761">
    <property type="entry name" value="UDP-N-AcMur-Glu-dNH2Pim_ligase"/>
</dbReference>
<dbReference type="GO" id="GO:0009252">
    <property type="term" value="P:peptidoglycan biosynthetic process"/>
    <property type="evidence" value="ECO:0007669"/>
    <property type="project" value="UniProtKB-UniPathway"/>
</dbReference>
<evidence type="ECO:0000313" key="5">
    <source>
        <dbReference type="EMBL" id="PKM91704.1"/>
    </source>
</evidence>
<dbReference type="InterPro" id="IPR036565">
    <property type="entry name" value="Mur-like_cat_sf"/>
</dbReference>
<keyword evidence="2" id="KW-0961">Cell wall biogenesis/degradation</keyword>
<evidence type="ECO:0000259" key="3">
    <source>
        <dbReference type="Pfam" id="PF02875"/>
    </source>
</evidence>
<evidence type="ECO:0000256" key="1">
    <source>
        <dbReference type="ARBA" id="ARBA00005898"/>
    </source>
</evidence>
<comment type="subcellular location">
    <subcellularLocation>
        <location evidence="2">Cytoplasm</location>
    </subcellularLocation>
</comment>
<evidence type="ECO:0000313" key="6">
    <source>
        <dbReference type="Proteomes" id="UP000233517"/>
    </source>
</evidence>
<dbReference type="AlphaFoldDB" id="A0A2N2EAD3"/>
<dbReference type="UniPathway" id="UPA00219"/>
<keyword evidence="2" id="KW-0133">Cell shape</keyword>
<feature type="domain" description="Mur ligase C-terminal" evidence="3">
    <location>
        <begin position="312"/>
        <end position="449"/>
    </location>
</feature>
<dbReference type="Pfam" id="PF08245">
    <property type="entry name" value="Mur_ligase_M"/>
    <property type="match status" value="1"/>
</dbReference>
<dbReference type="GO" id="GO:0005737">
    <property type="term" value="C:cytoplasm"/>
    <property type="evidence" value="ECO:0007669"/>
    <property type="project" value="UniProtKB-SubCell"/>
</dbReference>
<dbReference type="EMBL" id="PHAI01000001">
    <property type="protein sequence ID" value="PKM91704.1"/>
    <property type="molecule type" value="Genomic_DNA"/>
</dbReference>
<dbReference type="InterPro" id="IPR004101">
    <property type="entry name" value="Mur_ligase_C"/>
</dbReference>
<dbReference type="SUPFAM" id="SSF53623">
    <property type="entry name" value="MurD-like peptide ligases, catalytic domain"/>
    <property type="match status" value="1"/>
</dbReference>
<keyword evidence="2" id="KW-0132">Cell division</keyword>
<organism evidence="5 6">
    <name type="scientific">Candidatus Falkowbacteria bacterium HGW-Falkowbacteria-1</name>
    <dbReference type="NCBI Taxonomy" id="2013768"/>
    <lineage>
        <taxon>Bacteria</taxon>
        <taxon>Candidatus Falkowiibacteriota</taxon>
    </lineage>
</organism>
<dbReference type="Gene3D" id="3.90.190.20">
    <property type="entry name" value="Mur ligase, C-terminal domain"/>
    <property type="match status" value="1"/>
</dbReference>
<dbReference type="SUPFAM" id="SSF53244">
    <property type="entry name" value="MurD-like peptide ligases, peptide-binding domain"/>
    <property type="match status" value="1"/>
</dbReference>
<dbReference type="InterPro" id="IPR036615">
    <property type="entry name" value="Mur_ligase_C_dom_sf"/>
</dbReference>
<keyword evidence="2" id="KW-0131">Cell cycle</keyword>
<evidence type="ECO:0008006" key="7">
    <source>
        <dbReference type="Google" id="ProtNLM"/>
    </source>
</evidence>
<dbReference type="NCBIfam" id="TIGR01085">
    <property type="entry name" value="murE"/>
    <property type="match status" value="1"/>
</dbReference>
<dbReference type="PANTHER" id="PTHR23135:SF4">
    <property type="entry name" value="UDP-N-ACETYLMURAMOYL-L-ALANYL-D-GLUTAMATE--2,6-DIAMINOPIMELATE LIGASE MURE HOMOLOG, CHLOROPLASTIC"/>
    <property type="match status" value="1"/>
</dbReference>
<feature type="domain" description="Mur ligase central" evidence="4">
    <location>
        <begin position="48"/>
        <end position="179"/>
    </location>
</feature>
<comment type="pathway">
    <text evidence="2">Cell wall biogenesis; peptidoglycan biosynthesis.</text>
</comment>
<dbReference type="GO" id="GO:0016881">
    <property type="term" value="F:acid-amino acid ligase activity"/>
    <property type="evidence" value="ECO:0007669"/>
    <property type="project" value="InterPro"/>
</dbReference>
<dbReference type="InterPro" id="IPR013221">
    <property type="entry name" value="Mur_ligase_cen"/>
</dbReference>
<evidence type="ECO:0000256" key="2">
    <source>
        <dbReference type="RuleBase" id="RU004135"/>
    </source>
</evidence>
<proteinExistence type="inferred from homology"/>
<keyword evidence="2" id="KW-0573">Peptidoglycan synthesis</keyword>
<dbReference type="Gene3D" id="3.40.1190.10">
    <property type="entry name" value="Mur-like, catalytic domain"/>
    <property type="match status" value="1"/>
</dbReference>
<comment type="similarity">
    <text evidence="1">Belongs to the MurCDEF family. MurE subfamily.</text>
</comment>
<protein>
    <recommendedName>
        <fullName evidence="7">UDP-N-acetylmuramoyl-L-alanyl-D-glutamate--2, 6-diaminopimelate ligase</fullName>
    </recommendedName>
</protein>
<sequence length="479" mass="54414">MNMFSSFIKKIIPKSFLNRFRPIYHYLFSFLAHVFYGKASNKIIVIGVTGTSGKTSSVYLMAKTLNNAGYKTGYTSTAMFSDGNNEWLNNKKMTMLGKFFTQKMLNKMVKNKCVYAVIETTSEGIKQFRHRFINYDVVCFTSLYPEHIESHGSFENYKQAKAKLFSHLKNCKTKYVDGNKRVVKIKTNLSKINFNKVKKTIIVNGDDEHSFFFSGFWAEEKLFYYKGDFADKDENVIFYNNILVDKNEISFDVLFKQKLSSDNGMTNKRVSLSLLGEFNVLNSMPLLALSVNQEINLDLILDKLKEIKNIPGRLEIVDAGQKFLAIVDYAYEPVAMKKLYNTIDFIRENRKEKGKIIHILGSTGGGRDKSRRFTLGEIAGEKADFVIISNEDPYDENPLDIINQVASGSKAVGKIEGENLFRVLDRREAIKKSLSLVGDNDIVLLTGKGSEQAICVAGGKKIKWDDRVVLRGEIINKVV</sequence>
<dbReference type="GO" id="GO:0005524">
    <property type="term" value="F:ATP binding"/>
    <property type="evidence" value="ECO:0007669"/>
    <property type="project" value="InterPro"/>
</dbReference>
<dbReference type="GO" id="GO:0051301">
    <property type="term" value="P:cell division"/>
    <property type="evidence" value="ECO:0007669"/>
    <property type="project" value="UniProtKB-KW"/>
</dbReference>
<dbReference type="GO" id="GO:0008360">
    <property type="term" value="P:regulation of cell shape"/>
    <property type="evidence" value="ECO:0007669"/>
    <property type="project" value="UniProtKB-KW"/>
</dbReference>
<reference evidence="5 6" key="1">
    <citation type="journal article" date="2017" name="ISME J.">
        <title>Potential for microbial H2 and metal transformations associated with novel bacteria and archaea in deep terrestrial subsurface sediments.</title>
        <authorList>
            <person name="Hernsdorf A.W."/>
            <person name="Amano Y."/>
            <person name="Miyakawa K."/>
            <person name="Ise K."/>
            <person name="Suzuki Y."/>
            <person name="Anantharaman K."/>
            <person name="Probst A."/>
            <person name="Burstein D."/>
            <person name="Thomas B.C."/>
            <person name="Banfield J.F."/>
        </authorList>
    </citation>
    <scope>NUCLEOTIDE SEQUENCE [LARGE SCALE GENOMIC DNA]</scope>
    <source>
        <strain evidence="5">HGW-Falkowbacteria-1</strain>
    </source>
</reference>
<dbReference type="Proteomes" id="UP000233517">
    <property type="component" value="Unassembled WGS sequence"/>
</dbReference>
<comment type="caution">
    <text evidence="5">The sequence shown here is derived from an EMBL/GenBank/DDBJ whole genome shotgun (WGS) entry which is preliminary data.</text>
</comment>